<dbReference type="AlphaFoldDB" id="A0AAV5VDR6"/>
<feature type="non-terminal residue" evidence="1">
    <location>
        <position position="102"/>
    </location>
</feature>
<evidence type="ECO:0000313" key="2">
    <source>
        <dbReference type="Proteomes" id="UP001432322"/>
    </source>
</evidence>
<proteinExistence type="predicted"/>
<evidence type="ECO:0000313" key="1">
    <source>
        <dbReference type="EMBL" id="GMT17821.1"/>
    </source>
</evidence>
<gene>
    <name evidence="1" type="ORF">PFISCL1PPCAC_9118</name>
</gene>
<dbReference type="Proteomes" id="UP001432322">
    <property type="component" value="Unassembled WGS sequence"/>
</dbReference>
<comment type="caution">
    <text evidence="1">The sequence shown here is derived from an EMBL/GenBank/DDBJ whole genome shotgun (WGS) entry which is preliminary data.</text>
</comment>
<protein>
    <submittedName>
        <fullName evidence="1">Uncharacterized protein</fullName>
    </submittedName>
</protein>
<dbReference type="EMBL" id="BTSY01000003">
    <property type="protein sequence ID" value="GMT17821.1"/>
    <property type="molecule type" value="Genomic_DNA"/>
</dbReference>
<reference evidence="1" key="1">
    <citation type="submission" date="2023-10" db="EMBL/GenBank/DDBJ databases">
        <title>Genome assembly of Pristionchus species.</title>
        <authorList>
            <person name="Yoshida K."/>
            <person name="Sommer R.J."/>
        </authorList>
    </citation>
    <scope>NUCLEOTIDE SEQUENCE</scope>
    <source>
        <strain evidence="1">RS5133</strain>
    </source>
</reference>
<name>A0AAV5VDR6_9BILA</name>
<keyword evidence="2" id="KW-1185">Reference proteome</keyword>
<organism evidence="1 2">
    <name type="scientific">Pristionchus fissidentatus</name>
    <dbReference type="NCBI Taxonomy" id="1538716"/>
    <lineage>
        <taxon>Eukaryota</taxon>
        <taxon>Metazoa</taxon>
        <taxon>Ecdysozoa</taxon>
        <taxon>Nematoda</taxon>
        <taxon>Chromadorea</taxon>
        <taxon>Rhabditida</taxon>
        <taxon>Rhabditina</taxon>
        <taxon>Diplogasteromorpha</taxon>
        <taxon>Diplogasteroidea</taxon>
        <taxon>Neodiplogasteridae</taxon>
        <taxon>Pristionchus</taxon>
    </lineage>
</organism>
<accession>A0AAV5VDR6</accession>
<sequence>MYNGWKVKCPRGYDRTFMTSKAGYNFDTLEAREGIYPGWYSSGAGSFSITAVFFCDDFFPDWALTDSLHLTPDRTGVSAMKLKIGSCANCHTNGVPINKTSQ</sequence>